<name>G2XJS9_VERDV</name>
<reference evidence="2 3" key="1">
    <citation type="submission" date="2008-03" db="EMBL/GenBank/DDBJ databases">
        <title>The Genome Sequence of Verticillium dahliae VdLs.17.</title>
        <authorList>
            <consortium name="The Broad Institute Genome Sequencing Platform"/>
            <person name="Ma L.-J.J."/>
            <person name="Klosterman S.J."/>
            <person name="Subbarao K."/>
            <person name="Dobinson K."/>
            <person name="Veronese P."/>
            <person name="Kang S."/>
            <person name="Gold S.E."/>
            <person name="Young S."/>
            <person name="Jaffe D."/>
            <person name="Gnerre S."/>
            <person name="Berlin A."/>
            <person name="Heiman D."/>
            <person name="Hepburn T."/>
            <person name="Sykes S."/>
            <person name="Alvarado L."/>
            <person name="Kodira C.D."/>
            <person name="Lander E."/>
            <person name="Galagan J."/>
            <person name="Nusbaum C."/>
            <person name="Birren B."/>
        </authorList>
    </citation>
    <scope>NUCLEOTIDE SEQUENCE [LARGE SCALE GENOMIC DNA]</scope>
    <source>
        <strain evidence="3">VdLs.17 / ATCC MYA-4575 / FGSC 10137</strain>
    </source>
</reference>
<evidence type="ECO:0000313" key="2">
    <source>
        <dbReference type="EMBL" id="EGY20782.1"/>
    </source>
</evidence>
<dbReference type="GeneID" id="20711874"/>
<accession>G2XJS9</accession>
<dbReference type="Proteomes" id="UP000001611">
    <property type="component" value="Unassembled WGS sequence"/>
</dbReference>
<proteinExistence type="predicted"/>
<dbReference type="AlphaFoldDB" id="G2XJS9"/>
<gene>
    <name evidence="2" type="ORF">VDAG_10411</name>
</gene>
<feature type="region of interest" description="Disordered" evidence="1">
    <location>
        <begin position="45"/>
        <end position="68"/>
    </location>
</feature>
<dbReference type="InParanoid" id="G2XJS9"/>
<evidence type="ECO:0000256" key="1">
    <source>
        <dbReference type="SAM" id="MobiDB-lite"/>
    </source>
</evidence>
<evidence type="ECO:0000313" key="3">
    <source>
        <dbReference type="Proteomes" id="UP000001611"/>
    </source>
</evidence>
<protein>
    <submittedName>
        <fullName evidence="2">Uncharacterized protein</fullName>
    </submittedName>
</protein>
<dbReference type="HOGENOM" id="CLU_2199007_0_0_1"/>
<dbReference type="EMBL" id="DS572732">
    <property type="protein sequence ID" value="EGY20782.1"/>
    <property type="molecule type" value="Genomic_DNA"/>
</dbReference>
<dbReference type="RefSeq" id="XP_009658033.1">
    <property type="nucleotide sequence ID" value="XM_009659738.1"/>
</dbReference>
<organism evidence="2 3">
    <name type="scientific">Verticillium dahliae (strain VdLs.17 / ATCC MYA-4575 / FGSC 10137)</name>
    <name type="common">Verticillium wilt</name>
    <dbReference type="NCBI Taxonomy" id="498257"/>
    <lineage>
        <taxon>Eukaryota</taxon>
        <taxon>Fungi</taxon>
        <taxon>Dikarya</taxon>
        <taxon>Ascomycota</taxon>
        <taxon>Pezizomycotina</taxon>
        <taxon>Sordariomycetes</taxon>
        <taxon>Hypocreomycetidae</taxon>
        <taxon>Glomerellales</taxon>
        <taxon>Plectosphaerellaceae</taxon>
        <taxon>Verticillium</taxon>
    </lineage>
</organism>
<sequence>MAPANEEGSCGKGAANLLPLSSAIGVGHLKDCRGQEGVRGEHGVELGHTMPHLEENRQESVASRDKYDSLTTRQLATLPCPGIRLTLTETLRPLSGDLQVLGAGLGAD</sequence>
<keyword evidence="3" id="KW-1185">Reference proteome</keyword>
<dbReference type="KEGG" id="vda:VDAG_10411"/>
<reference evidence="3" key="2">
    <citation type="journal article" date="2011" name="PLoS Pathog.">
        <title>Comparative genomics yields insights into niche adaptation of plant vascular wilt pathogens.</title>
        <authorList>
            <person name="Klosterman S.J."/>
            <person name="Subbarao K.V."/>
            <person name="Kang S."/>
            <person name="Veronese P."/>
            <person name="Gold S.E."/>
            <person name="Thomma B.P.H.J."/>
            <person name="Chen Z."/>
            <person name="Henrissat B."/>
            <person name="Lee Y.-H."/>
            <person name="Park J."/>
            <person name="Garcia-Pedrajas M.D."/>
            <person name="Barbara D.J."/>
            <person name="Anchieta A."/>
            <person name="de Jonge R."/>
            <person name="Santhanam P."/>
            <person name="Maruthachalam K."/>
            <person name="Atallah Z."/>
            <person name="Amyotte S.G."/>
            <person name="Paz Z."/>
            <person name="Inderbitzin P."/>
            <person name="Hayes R.J."/>
            <person name="Heiman D.I."/>
            <person name="Young S."/>
            <person name="Zeng Q."/>
            <person name="Engels R."/>
            <person name="Galagan J."/>
            <person name="Cuomo C.A."/>
            <person name="Dobinson K.F."/>
            <person name="Ma L.-J."/>
        </authorList>
    </citation>
    <scope>NUCLEOTIDE SEQUENCE [LARGE SCALE GENOMIC DNA]</scope>
    <source>
        <strain evidence="3">VdLs.17 / ATCC MYA-4575 / FGSC 10137</strain>
    </source>
</reference>